<feature type="compositionally biased region" description="Acidic residues" evidence="8">
    <location>
        <begin position="80"/>
        <end position="97"/>
    </location>
</feature>
<evidence type="ECO:0000256" key="1">
    <source>
        <dbReference type="ARBA" id="ARBA00022737"/>
    </source>
</evidence>
<dbReference type="AlphaFoldDB" id="A0A151PIS4"/>
<dbReference type="InterPro" id="IPR051070">
    <property type="entry name" value="NF-kappa-B_inhibitor"/>
</dbReference>
<accession>A0A151PIS4</accession>
<evidence type="ECO:0000256" key="5">
    <source>
        <dbReference type="ARBA" id="ARBA00041987"/>
    </source>
</evidence>
<protein>
    <recommendedName>
        <fullName evidence="4">NF-kappa-B inhibitor alpha</fullName>
    </recommendedName>
    <alternativeName>
        <fullName evidence="5">I-kappa-B-alpha</fullName>
    </alternativeName>
</protein>
<evidence type="ECO:0000256" key="2">
    <source>
        <dbReference type="ARBA" id="ARBA00023043"/>
    </source>
</evidence>
<dbReference type="EMBL" id="AKHW03000166">
    <property type="protein sequence ID" value="KYO48948.1"/>
    <property type="molecule type" value="Genomic_DNA"/>
</dbReference>
<comment type="function">
    <text evidence="6">Inhibits the activity of dimeric NF-kappa-B/REL complexes by trapping REL (RELA/p65 and NFKB1/p50) dimers in the cytoplasm by masking their nuclear localization signals. On cellular stimulation by immune and pro-inflammatory responses, becomes phosphorylated promoting ubiquitination and degradation, enabling the dimeric RELA to translocate to the nucleus and activate transcription.</text>
</comment>
<dbReference type="Gene3D" id="1.25.40.20">
    <property type="entry name" value="Ankyrin repeat-containing domain"/>
    <property type="match status" value="1"/>
</dbReference>
<dbReference type="InterPro" id="IPR036770">
    <property type="entry name" value="Ankyrin_rpt-contain_sf"/>
</dbReference>
<dbReference type="PROSITE" id="PS50088">
    <property type="entry name" value="ANK_REPEAT"/>
    <property type="match status" value="1"/>
</dbReference>
<dbReference type="GO" id="GO:0005829">
    <property type="term" value="C:cytosol"/>
    <property type="evidence" value="ECO:0007669"/>
    <property type="project" value="TreeGrafter"/>
</dbReference>
<dbReference type="SUPFAM" id="SSF48403">
    <property type="entry name" value="Ankyrin repeat"/>
    <property type="match status" value="1"/>
</dbReference>
<evidence type="ECO:0000256" key="7">
    <source>
        <dbReference type="PROSITE-ProRule" id="PRU00023"/>
    </source>
</evidence>
<keyword evidence="2 7" id="KW-0040">ANK repeat</keyword>
<dbReference type="STRING" id="8496.A0A151PIS4"/>
<dbReference type="PANTHER" id="PTHR46680:SF1">
    <property type="entry name" value="NF-KAPPA-B INHIBITOR ALPHA"/>
    <property type="match status" value="1"/>
</dbReference>
<dbReference type="eggNOG" id="KOG0504">
    <property type="taxonomic scope" value="Eukaryota"/>
</dbReference>
<dbReference type="GO" id="GO:0051059">
    <property type="term" value="F:NF-kappaB binding"/>
    <property type="evidence" value="ECO:0007669"/>
    <property type="project" value="TreeGrafter"/>
</dbReference>
<dbReference type="InterPro" id="IPR002110">
    <property type="entry name" value="Ankyrin_rpt"/>
</dbReference>
<sequence>MVKLLLGAGADLDKAEPSCGRSPLHLAVEAQCPEVVECLLRAGADPGARMYVGYTPLYSALHRPDRRIPQLLRDFGSQEPDWDSEPESPDDASDDEYDDIIINSGYYKN</sequence>
<dbReference type="GO" id="GO:0071356">
    <property type="term" value="P:cellular response to tumor necrosis factor"/>
    <property type="evidence" value="ECO:0007669"/>
    <property type="project" value="TreeGrafter"/>
</dbReference>
<dbReference type="Proteomes" id="UP000050525">
    <property type="component" value="Unassembled WGS sequence"/>
</dbReference>
<keyword evidence="1" id="KW-0677">Repeat</keyword>
<dbReference type="PROSITE" id="PS50297">
    <property type="entry name" value="ANK_REP_REGION"/>
    <property type="match status" value="1"/>
</dbReference>
<dbReference type="SMART" id="SM00248">
    <property type="entry name" value="ANK"/>
    <property type="match status" value="2"/>
</dbReference>
<feature type="repeat" description="ANK" evidence="7">
    <location>
        <begin position="19"/>
        <end position="51"/>
    </location>
</feature>
<reference evidence="9 10" key="1">
    <citation type="journal article" date="2012" name="Genome Biol.">
        <title>Sequencing three crocodilian genomes to illuminate the evolution of archosaurs and amniotes.</title>
        <authorList>
            <person name="St John J.A."/>
            <person name="Braun E.L."/>
            <person name="Isberg S.R."/>
            <person name="Miles L.G."/>
            <person name="Chong A.Y."/>
            <person name="Gongora J."/>
            <person name="Dalzell P."/>
            <person name="Moran C."/>
            <person name="Bed'hom B."/>
            <person name="Abzhanov A."/>
            <person name="Burgess S.C."/>
            <person name="Cooksey A.M."/>
            <person name="Castoe T.A."/>
            <person name="Crawford N.G."/>
            <person name="Densmore L.D."/>
            <person name="Drew J.C."/>
            <person name="Edwards S.V."/>
            <person name="Faircloth B.C."/>
            <person name="Fujita M.K."/>
            <person name="Greenwold M.J."/>
            <person name="Hoffmann F.G."/>
            <person name="Howard J.M."/>
            <person name="Iguchi T."/>
            <person name="Janes D.E."/>
            <person name="Khan S.Y."/>
            <person name="Kohno S."/>
            <person name="de Koning A.J."/>
            <person name="Lance S.L."/>
            <person name="McCarthy F.M."/>
            <person name="McCormack J.E."/>
            <person name="Merchant M.E."/>
            <person name="Peterson D.G."/>
            <person name="Pollock D.D."/>
            <person name="Pourmand N."/>
            <person name="Raney B.J."/>
            <person name="Roessler K.A."/>
            <person name="Sanford J.R."/>
            <person name="Sawyer R.H."/>
            <person name="Schmidt C.J."/>
            <person name="Triplett E.W."/>
            <person name="Tuberville T.D."/>
            <person name="Venegas-Anaya M."/>
            <person name="Howard J.T."/>
            <person name="Jarvis E.D."/>
            <person name="Guillette L.J.Jr."/>
            <person name="Glenn T.C."/>
            <person name="Green R.E."/>
            <person name="Ray D.A."/>
        </authorList>
    </citation>
    <scope>NUCLEOTIDE SEQUENCE [LARGE SCALE GENOMIC DNA]</scope>
    <source>
        <strain evidence="9">KSC_2009_1</strain>
    </source>
</reference>
<dbReference type="PANTHER" id="PTHR46680">
    <property type="entry name" value="NF-KAPPA-B INHIBITOR ALPHA"/>
    <property type="match status" value="1"/>
</dbReference>
<proteinExistence type="inferred from homology"/>
<evidence type="ECO:0000313" key="10">
    <source>
        <dbReference type="Proteomes" id="UP000050525"/>
    </source>
</evidence>
<feature type="region of interest" description="Disordered" evidence="8">
    <location>
        <begin position="74"/>
        <end position="97"/>
    </location>
</feature>
<evidence type="ECO:0000313" key="9">
    <source>
        <dbReference type="EMBL" id="KYO48948.1"/>
    </source>
</evidence>
<organism evidence="9 10">
    <name type="scientific">Alligator mississippiensis</name>
    <name type="common">American alligator</name>
    <dbReference type="NCBI Taxonomy" id="8496"/>
    <lineage>
        <taxon>Eukaryota</taxon>
        <taxon>Metazoa</taxon>
        <taxon>Chordata</taxon>
        <taxon>Craniata</taxon>
        <taxon>Vertebrata</taxon>
        <taxon>Euteleostomi</taxon>
        <taxon>Archelosauria</taxon>
        <taxon>Archosauria</taxon>
        <taxon>Crocodylia</taxon>
        <taxon>Alligatoridae</taxon>
        <taxon>Alligatorinae</taxon>
        <taxon>Alligator</taxon>
    </lineage>
</organism>
<comment type="similarity">
    <text evidence="3">Belongs to the NF-kappa-B inhibitor family.</text>
</comment>
<evidence type="ECO:0000256" key="4">
    <source>
        <dbReference type="ARBA" id="ARBA00041123"/>
    </source>
</evidence>
<evidence type="ECO:0000256" key="6">
    <source>
        <dbReference type="ARBA" id="ARBA00045368"/>
    </source>
</evidence>
<dbReference type="GO" id="GO:0034142">
    <property type="term" value="P:toll-like receptor 4 signaling pathway"/>
    <property type="evidence" value="ECO:0007669"/>
    <property type="project" value="TreeGrafter"/>
</dbReference>
<evidence type="ECO:0000256" key="3">
    <source>
        <dbReference type="ARBA" id="ARBA00038439"/>
    </source>
</evidence>
<gene>
    <name evidence="9" type="primary">NFKBIB</name>
    <name evidence="9" type="ORF">Y1Q_0023943</name>
</gene>
<evidence type="ECO:0000256" key="8">
    <source>
        <dbReference type="SAM" id="MobiDB-lite"/>
    </source>
</evidence>
<name>A0A151PIS4_ALLMI</name>
<keyword evidence="10" id="KW-1185">Reference proteome</keyword>
<dbReference type="Pfam" id="PF12796">
    <property type="entry name" value="Ank_2"/>
    <property type="match status" value="1"/>
</dbReference>
<comment type="caution">
    <text evidence="9">The sequence shown here is derived from an EMBL/GenBank/DDBJ whole genome shotgun (WGS) entry which is preliminary data.</text>
</comment>